<dbReference type="PANTHER" id="PTHR30474:SF3">
    <property type="entry name" value="PEPTIDOGLYCAN GLYCOSYLTRANSFERASE RODA"/>
    <property type="match status" value="1"/>
</dbReference>
<feature type="region of interest" description="Disordered" evidence="6">
    <location>
        <begin position="447"/>
        <end position="546"/>
    </location>
</feature>
<keyword evidence="2 7" id="KW-0812">Transmembrane</keyword>
<evidence type="ECO:0000256" key="2">
    <source>
        <dbReference type="ARBA" id="ARBA00022692"/>
    </source>
</evidence>
<feature type="transmembrane region" description="Helical" evidence="7">
    <location>
        <begin position="344"/>
        <end position="366"/>
    </location>
</feature>
<feature type="transmembrane region" description="Helical" evidence="7">
    <location>
        <begin position="419"/>
        <end position="438"/>
    </location>
</feature>
<evidence type="ECO:0000256" key="6">
    <source>
        <dbReference type="SAM" id="MobiDB-lite"/>
    </source>
</evidence>
<evidence type="ECO:0000256" key="5">
    <source>
        <dbReference type="ARBA" id="ARBA00023136"/>
    </source>
</evidence>
<dbReference type="InterPro" id="IPR001182">
    <property type="entry name" value="FtsW/RodA"/>
</dbReference>
<feature type="transmembrane region" description="Helical" evidence="7">
    <location>
        <begin position="218"/>
        <end position="237"/>
    </location>
</feature>
<proteinExistence type="predicted"/>
<feature type="transmembrane region" description="Helical" evidence="7">
    <location>
        <begin position="110"/>
        <end position="130"/>
    </location>
</feature>
<keyword evidence="9" id="KW-1185">Reference proteome</keyword>
<feature type="transmembrane region" description="Helical" evidence="7">
    <location>
        <begin position="243"/>
        <end position="259"/>
    </location>
</feature>
<dbReference type="PANTHER" id="PTHR30474">
    <property type="entry name" value="CELL CYCLE PROTEIN"/>
    <property type="match status" value="1"/>
</dbReference>
<feature type="compositionally biased region" description="Basic and acidic residues" evidence="6">
    <location>
        <begin position="532"/>
        <end position="546"/>
    </location>
</feature>
<reference evidence="9" key="1">
    <citation type="journal article" date="2019" name="Int. J. Syst. Evol. Microbiol.">
        <title>The Global Catalogue of Microorganisms (GCM) 10K type strain sequencing project: providing services to taxonomists for standard genome sequencing and annotation.</title>
        <authorList>
            <consortium name="The Broad Institute Genomics Platform"/>
            <consortium name="The Broad Institute Genome Sequencing Center for Infectious Disease"/>
            <person name="Wu L."/>
            <person name="Ma J."/>
        </authorList>
    </citation>
    <scope>NUCLEOTIDE SEQUENCE [LARGE SCALE GENOMIC DNA]</scope>
    <source>
        <strain evidence="9">JCM 18063</strain>
    </source>
</reference>
<feature type="transmembrane region" description="Helical" evidence="7">
    <location>
        <begin position="142"/>
        <end position="161"/>
    </location>
</feature>
<comment type="caution">
    <text evidence="8">The sequence shown here is derived from an EMBL/GenBank/DDBJ whole genome shotgun (WGS) entry which is preliminary data.</text>
</comment>
<keyword evidence="3" id="KW-0133">Cell shape</keyword>
<evidence type="ECO:0000313" key="9">
    <source>
        <dbReference type="Proteomes" id="UP001500956"/>
    </source>
</evidence>
<keyword evidence="5 7" id="KW-0472">Membrane</keyword>
<evidence type="ECO:0000256" key="4">
    <source>
        <dbReference type="ARBA" id="ARBA00022989"/>
    </source>
</evidence>
<feature type="transmembrane region" description="Helical" evidence="7">
    <location>
        <begin position="386"/>
        <end position="407"/>
    </location>
</feature>
<dbReference type="Pfam" id="PF01098">
    <property type="entry name" value="FTSW_RODA_SPOVE"/>
    <property type="match status" value="1"/>
</dbReference>
<evidence type="ECO:0000256" key="7">
    <source>
        <dbReference type="SAM" id="Phobius"/>
    </source>
</evidence>
<accession>A0ABP8YJ69</accession>
<keyword evidence="4 7" id="KW-1133">Transmembrane helix</keyword>
<feature type="compositionally biased region" description="Low complexity" evidence="6">
    <location>
        <begin position="478"/>
        <end position="507"/>
    </location>
</feature>
<name>A0ABP8YJ69_9MICO</name>
<protein>
    <submittedName>
        <fullName evidence="8">FtsW/RodA/SpoVE family cell cycle protein</fullName>
    </submittedName>
</protein>
<gene>
    <name evidence="8" type="ORF">GCM10023216_22070</name>
</gene>
<evidence type="ECO:0000256" key="3">
    <source>
        <dbReference type="ARBA" id="ARBA00022960"/>
    </source>
</evidence>
<evidence type="ECO:0000256" key="1">
    <source>
        <dbReference type="ARBA" id="ARBA00004141"/>
    </source>
</evidence>
<feature type="transmembrane region" description="Helical" evidence="7">
    <location>
        <begin position="50"/>
        <end position="68"/>
    </location>
</feature>
<evidence type="ECO:0000313" key="8">
    <source>
        <dbReference type="EMBL" id="GAA4730016.1"/>
    </source>
</evidence>
<dbReference type="Proteomes" id="UP001500956">
    <property type="component" value="Unassembled WGS sequence"/>
</dbReference>
<comment type="subcellular location">
    <subcellularLocation>
        <location evidence="1">Membrane</location>
        <topology evidence="1">Multi-pass membrane protein</topology>
    </subcellularLocation>
</comment>
<feature type="transmembrane region" description="Helical" evidence="7">
    <location>
        <begin position="21"/>
        <end position="38"/>
    </location>
</feature>
<dbReference type="RefSeq" id="WP_343037459.1">
    <property type="nucleotide sequence ID" value="NZ_BAABID010000009.1"/>
</dbReference>
<organism evidence="8 9">
    <name type="scientific">Isoptericola chiayiensis</name>
    <dbReference type="NCBI Taxonomy" id="579446"/>
    <lineage>
        <taxon>Bacteria</taxon>
        <taxon>Bacillati</taxon>
        <taxon>Actinomycetota</taxon>
        <taxon>Actinomycetes</taxon>
        <taxon>Micrococcales</taxon>
        <taxon>Promicromonosporaceae</taxon>
        <taxon>Isoptericola</taxon>
    </lineage>
</organism>
<feature type="transmembrane region" description="Helical" evidence="7">
    <location>
        <begin position="264"/>
        <end position="283"/>
    </location>
</feature>
<feature type="transmembrane region" description="Helical" evidence="7">
    <location>
        <begin position="80"/>
        <end position="98"/>
    </location>
</feature>
<dbReference type="EMBL" id="BAABID010000009">
    <property type="protein sequence ID" value="GAA4730016.1"/>
    <property type="molecule type" value="Genomic_DNA"/>
</dbReference>
<sequence length="546" mass="57721">MSADTPAVTPRQRRPLRLAEIFLLILALGGGVGGYAMVGLSIRGELPESFWWRAGLLGLTALVAHVVLRLRAPWSDQVILPAVVLLNGIGLSMIWRLEISDSAGMAPADAAGNMSASLLGAVVAFTLLWILRDHRWLRRYTYIAMLVGLLLVALPLIPGLGEEINGARIWISVGGFSLQPAEFAKIAFAVFFAGYLVVNRDTLALAGPKVLGLHLPRLRDLGPILVVWAASLVVLVFQRDLGTSLLFFGLFVAMLYQATARSSWILLGLSLFAVGALAAARLFPHVQARVDVWLHPFDAEYYDREIGGSFQLVQGQFSMANGGLFGTGWGEGRPFQIPYAYSDFIYAALGEELGLTGLAAILLTYLLIVQRGLKTAVTVRDGFGKLLAGGLAFVMALQIFVVVGGITRIIPLTGLTLPFMAQGGSSLLANWIVVALLLRISDQARRPSDLPVRGQVSPGRAEPEPVLVGAGSDGGTSDGAASGPRSGPSGTPAAGTPAAGTPASGSPLPRRRVADRDVPDGGTGPASSAPTERLDHPDDQPGGEHR</sequence>
<feature type="transmembrane region" description="Helical" evidence="7">
    <location>
        <begin position="181"/>
        <end position="198"/>
    </location>
</feature>